<dbReference type="GO" id="GO:0005886">
    <property type="term" value="C:plasma membrane"/>
    <property type="evidence" value="ECO:0007669"/>
    <property type="project" value="UniProtKB-SubCell"/>
</dbReference>
<protein>
    <submittedName>
        <fullName evidence="7">(4Fe-4S)-binding protein</fullName>
    </submittedName>
</protein>
<keyword evidence="2" id="KW-1003">Cell membrane</keyword>
<sequence length="698" mass="78953">MRIAFSSIIFLLFLSTNVLAQSDATDIPQDIYKIFPNATRVGEMHTDIKVTPVYQLQQLLGYVFESNDFVDFIGFSGKPVNVVIGLDTQGNVVDLFVKQHSEPIFLHGLGEKSMFDFVAQYQGHSVKERFIIGGKSNVGKDATYFDGVTKATVSVLVINDTIVTSALAVARAKLDGFVAPSNNIINPDFYEPLTFSELVDKGYIQKHQITQQNTEGLSREVVRAVDDIQGEFALDGNIIAEHYYAFLSLPIVGKNLLDEEEFARLQENLNPGEMALMVLNTKGFSFISDEFIPQTTPEHLRVSQGGFPTAIRDIDFYSFYDPAFSQALPDYNDIKVLRVKSKGGLSLDQEMEIAISVPFKPSFFEQDEHLFPFKVTLPSELFMENPEAQLAKPIPLWQKIWRDRTLTISTTVVYLVALSLFFAFQQRLTPYTKFVHTVRAFSLVFVLFFIGFYAQGQLSVVNIYTLLLDIVDGFSLEVYLLDPVIFILWSFVFVSLFIVGRGLFCGWLCPFGALQEMMGILAEKLRIKQIRIKPQHHKRAQKIKYVLLIGLVACSFYSLNLAEKLAEIEPFKTSITLHFVRYWPFVLYSVLLLLLSLKIHKVYCRYLCPLGAGLAILGRFPLVKLLTRKDACGNPCQLCKQKKCGIDAIEQDGSIDYAECIQCLECVVTLDNPDLCKIDKYKKKKVPTRVKNLNPVRT</sequence>
<evidence type="ECO:0000256" key="1">
    <source>
        <dbReference type="ARBA" id="ARBA00004236"/>
    </source>
</evidence>
<organism evidence="7 8">
    <name type="scientific">Alteromonas marina</name>
    <dbReference type="NCBI Taxonomy" id="203795"/>
    <lineage>
        <taxon>Bacteria</taxon>
        <taxon>Pseudomonadati</taxon>
        <taxon>Pseudomonadota</taxon>
        <taxon>Gammaproteobacteria</taxon>
        <taxon>Alteromonadales</taxon>
        <taxon>Alteromonadaceae</taxon>
        <taxon>Alteromonas/Salinimonas group</taxon>
        <taxon>Alteromonas</taxon>
    </lineage>
</organism>
<evidence type="ECO:0000313" key="7">
    <source>
        <dbReference type="EMBL" id="KHT44672.1"/>
    </source>
</evidence>
<dbReference type="EMBL" id="JWLW01000066">
    <property type="protein sequence ID" value="KHT44672.1"/>
    <property type="molecule type" value="Genomic_DNA"/>
</dbReference>
<dbReference type="Pfam" id="PF12801">
    <property type="entry name" value="Fer4_5"/>
    <property type="match status" value="2"/>
</dbReference>
<dbReference type="SUPFAM" id="SSF54862">
    <property type="entry name" value="4Fe-4S ferredoxins"/>
    <property type="match status" value="1"/>
</dbReference>
<dbReference type="PIRSF" id="PIRSF036354">
    <property type="entry name" value="NosR"/>
    <property type="match status" value="1"/>
</dbReference>
<evidence type="ECO:0000256" key="5">
    <source>
        <dbReference type="SAM" id="SignalP"/>
    </source>
</evidence>
<dbReference type="SMART" id="SM00900">
    <property type="entry name" value="FMN_bind"/>
    <property type="match status" value="1"/>
</dbReference>
<evidence type="ECO:0000259" key="6">
    <source>
        <dbReference type="SMART" id="SM00900"/>
    </source>
</evidence>
<dbReference type="PANTHER" id="PTHR30224:SF4">
    <property type="entry name" value="ELECTRON TRANSPORT PROTEIN YCCM-RELATED"/>
    <property type="match status" value="1"/>
</dbReference>
<name>A0A0B3Y0I1_9ALTE</name>
<proteinExistence type="predicted"/>
<dbReference type="GO" id="GO:0003677">
    <property type="term" value="F:DNA binding"/>
    <property type="evidence" value="ECO:0007669"/>
    <property type="project" value="InterPro"/>
</dbReference>
<dbReference type="GO" id="GO:0010181">
    <property type="term" value="F:FMN binding"/>
    <property type="evidence" value="ECO:0007669"/>
    <property type="project" value="InterPro"/>
</dbReference>
<keyword evidence="4" id="KW-0812">Transmembrane</keyword>
<feature type="chain" id="PRO_5002099493" evidence="5">
    <location>
        <begin position="21"/>
        <end position="698"/>
    </location>
</feature>
<dbReference type="Proteomes" id="UP000031197">
    <property type="component" value="Unassembled WGS sequence"/>
</dbReference>
<evidence type="ECO:0000256" key="3">
    <source>
        <dbReference type="ARBA" id="ARBA00023136"/>
    </source>
</evidence>
<keyword evidence="8" id="KW-1185">Reference proteome</keyword>
<feature type="signal peptide" evidence="5">
    <location>
        <begin position="1"/>
        <end position="20"/>
    </location>
</feature>
<dbReference type="GO" id="GO:0045893">
    <property type="term" value="P:positive regulation of DNA-templated transcription"/>
    <property type="evidence" value="ECO:0007669"/>
    <property type="project" value="InterPro"/>
</dbReference>
<feature type="transmembrane region" description="Helical" evidence="4">
    <location>
        <begin position="406"/>
        <end position="424"/>
    </location>
</feature>
<reference evidence="7 8" key="1">
    <citation type="submission" date="2014-12" db="EMBL/GenBank/DDBJ databases">
        <title>Genome sequencing of Alteromonas marina AD001.</title>
        <authorList>
            <person name="Adrian T.G.S."/>
            <person name="Chan K.G."/>
        </authorList>
    </citation>
    <scope>NUCLEOTIDE SEQUENCE [LARGE SCALE GENOMIC DNA]</scope>
    <source>
        <strain evidence="7 8">AD001</strain>
    </source>
</reference>
<feature type="transmembrane region" description="Helical" evidence="4">
    <location>
        <begin position="543"/>
        <end position="559"/>
    </location>
</feature>
<evidence type="ECO:0000256" key="4">
    <source>
        <dbReference type="SAM" id="Phobius"/>
    </source>
</evidence>
<evidence type="ECO:0000256" key="2">
    <source>
        <dbReference type="ARBA" id="ARBA00022475"/>
    </source>
</evidence>
<keyword evidence="5" id="KW-0732">Signal</keyword>
<feature type="domain" description="FMN-binding" evidence="6">
    <location>
        <begin position="74"/>
        <end position="169"/>
    </location>
</feature>
<dbReference type="PANTHER" id="PTHR30224">
    <property type="entry name" value="ELECTRON TRANSPORT PROTEIN"/>
    <property type="match status" value="1"/>
</dbReference>
<evidence type="ECO:0000313" key="8">
    <source>
        <dbReference type="Proteomes" id="UP000031197"/>
    </source>
</evidence>
<dbReference type="InterPro" id="IPR007329">
    <property type="entry name" value="FMN-bd"/>
</dbReference>
<accession>A0A0B3Y0I1</accession>
<comment type="subcellular location">
    <subcellularLocation>
        <location evidence="1">Cell membrane</location>
    </subcellularLocation>
</comment>
<feature type="transmembrane region" description="Helical" evidence="4">
    <location>
        <begin position="484"/>
        <end position="509"/>
    </location>
</feature>
<keyword evidence="4" id="KW-1133">Transmembrane helix</keyword>
<comment type="caution">
    <text evidence="7">The sequence shown here is derived from an EMBL/GenBank/DDBJ whole genome shotgun (WGS) entry which is preliminary data.</text>
</comment>
<dbReference type="InterPro" id="IPR011399">
    <property type="entry name" value="NosR"/>
</dbReference>
<dbReference type="AlphaFoldDB" id="A0A0B3Y0I1"/>
<gene>
    <name evidence="7" type="ORF">RJ41_17625</name>
</gene>
<dbReference type="InterPro" id="IPR017896">
    <property type="entry name" value="4Fe4S_Fe-S-bd"/>
</dbReference>
<dbReference type="RefSeq" id="WP_039223526.1">
    <property type="nucleotide sequence ID" value="NZ_JWLW01000066.1"/>
</dbReference>
<keyword evidence="3 4" id="KW-0472">Membrane</keyword>
<feature type="transmembrane region" description="Helical" evidence="4">
    <location>
        <begin position="579"/>
        <end position="597"/>
    </location>
</feature>
<dbReference type="OrthoDB" id="9806398at2"/>
<dbReference type="InterPro" id="IPR052378">
    <property type="entry name" value="NosR_regulator"/>
</dbReference>